<evidence type="ECO:0000313" key="3">
    <source>
        <dbReference type="Proteomes" id="UP000603602"/>
    </source>
</evidence>
<dbReference type="Pfam" id="PF03473">
    <property type="entry name" value="MOSC"/>
    <property type="match status" value="1"/>
</dbReference>
<dbReference type="InterPro" id="IPR005302">
    <property type="entry name" value="MoCF_Sase_C"/>
</dbReference>
<dbReference type="PANTHER" id="PTHR30212:SF2">
    <property type="entry name" value="PROTEIN YIIM"/>
    <property type="match status" value="1"/>
</dbReference>
<keyword evidence="3" id="KW-1185">Reference proteome</keyword>
<dbReference type="InterPro" id="IPR011037">
    <property type="entry name" value="Pyrv_Knase-like_insert_dom_sf"/>
</dbReference>
<dbReference type="RefSeq" id="WP_187718564.1">
    <property type="nucleotide sequence ID" value="NZ_JACTAH010000002.1"/>
</dbReference>
<evidence type="ECO:0000313" key="2">
    <source>
        <dbReference type="EMBL" id="MBD8503756.1"/>
    </source>
</evidence>
<dbReference type="EMBL" id="JACYTO010000002">
    <property type="protein sequence ID" value="MBD8503756.1"/>
    <property type="molecule type" value="Genomic_DNA"/>
</dbReference>
<dbReference type="SUPFAM" id="SSF50800">
    <property type="entry name" value="PK beta-barrel domain-like"/>
    <property type="match status" value="1"/>
</dbReference>
<evidence type="ECO:0000259" key="1">
    <source>
        <dbReference type="PROSITE" id="PS51340"/>
    </source>
</evidence>
<dbReference type="PROSITE" id="PS51340">
    <property type="entry name" value="MOSC"/>
    <property type="match status" value="1"/>
</dbReference>
<dbReference type="Gene3D" id="2.40.33.20">
    <property type="entry name" value="PK beta-barrel domain-like"/>
    <property type="match status" value="1"/>
</dbReference>
<reference evidence="3" key="1">
    <citation type="submission" date="2023-07" db="EMBL/GenBank/DDBJ databases">
        <title>Thauera sp. CAU 1555 isolated from sand of Yaerae Beach.</title>
        <authorList>
            <person name="Kim W."/>
        </authorList>
    </citation>
    <scope>NUCLEOTIDE SEQUENCE [LARGE SCALE GENOMIC DNA]</scope>
    <source>
        <strain evidence="3">CAU 1555</strain>
    </source>
</reference>
<dbReference type="InterPro" id="IPR052353">
    <property type="entry name" value="Benzoxazolinone_Detox_Enz"/>
</dbReference>
<accession>A0ABR9BC22</accession>
<organism evidence="2 3">
    <name type="scientific">Thauera sedimentorum</name>
    <dbReference type="NCBI Taxonomy" id="2767595"/>
    <lineage>
        <taxon>Bacteria</taxon>
        <taxon>Pseudomonadati</taxon>
        <taxon>Pseudomonadota</taxon>
        <taxon>Betaproteobacteria</taxon>
        <taxon>Rhodocyclales</taxon>
        <taxon>Zoogloeaceae</taxon>
        <taxon>Thauera</taxon>
    </lineage>
</organism>
<comment type="caution">
    <text evidence="2">The sequence shown here is derived from an EMBL/GenBank/DDBJ whole genome shotgun (WGS) entry which is preliminary data.</text>
</comment>
<gene>
    <name evidence="2" type="ORF">IFO67_12745</name>
</gene>
<protein>
    <submittedName>
        <fullName evidence="2">MOSC domain-containing protein</fullName>
    </submittedName>
</protein>
<dbReference type="PANTHER" id="PTHR30212">
    <property type="entry name" value="PROTEIN YIIM"/>
    <property type="match status" value="1"/>
</dbReference>
<name>A0ABR9BC22_9RHOO</name>
<sequence>MPDSPLPSLTLGGLFAGGLRPLPPEGQLTGMFKAPVAGRCEIGPTGLAGDRQADPRYHGGPQKALHHYPAEHYERLAQARPGLAGLLAPGVLGENLSTRGWTEHEVCIGDIFRLGTARIQVSEPRSPCWKIDARCEDNGLSRLIAAEGLTGWYYRVLTPGSVAAGDRFELEERPAPGLTLARLWRARIDHRPDPDELAMLGAAAGLSPAWQKRLADRRAWLLGNA</sequence>
<feature type="domain" description="MOSC" evidence="1">
    <location>
        <begin position="34"/>
        <end position="171"/>
    </location>
</feature>
<dbReference type="Proteomes" id="UP000603602">
    <property type="component" value="Unassembled WGS sequence"/>
</dbReference>
<proteinExistence type="predicted"/>